<gene>
    <name evidence="2" type="ORF">LCGC14_1457500</name>
</gene>
<dbReference type="PROSITE" id="PS50991">
    <property type="entry name" value="PYR_CT"/>
    <property type="match status" value="1"/>
</dbReference>
<dbReference type="EMBL" id="LAZR01010109">
    <property type="protein sequence ID" value="KKM68777.1"/>
    <property type="molecule type" value="Genomic_DNA"/>
</dbReference>
<sequence>MYRPKIKVVDCTIRDGGLANDSHFTMETVRAVYEAACRAGIDYVELGYRNSKEMFSPDEFGLWRFCDEDELRKAVDGIDPGGTKLAVMQDAHKAVPEDVLPVDESVVDMIRVATYVKDVDKAIRLANNATDKGYEATINIMAISHEGSPFLDEALQQIEEETKVLAVYVVDSFGALYSEEVQFLVEKYQKYLKTKEVGAHFHNNQQLGFANTIEAIIRNANFVDGTLYGLGRAAGNCPTELIIGFLKNPKFSIEPILDVIAKTILPLQATIDWGYHVPYMLTGILDQHPRDAMAWMKTDRKNEFVELYRELTEDPEV</sequence>
<accession>A0A0F9MI26</accession>
<dbReference type="GO" id="GO:0003852">
    <property type="term" value="F:2-isopropylmalate synthase activity"/>
    <property type="evidence" value="ECO:0007669"/>
    <property type="project" value="TreeGrafter"/>
</dbReference>
<dbReference type="InterPro" id="IPR050073">
    <property type="entry name" value="2-IPM_HCS-like"/>
</dbReference>
<dbReference type="PANTHER" id="PTHR10277">
    <property type="entry name" value="HOMOCITRATE SYNTHASE-RELATED"/>
    <property type="match status" value="1"/>
</dbReference>
<dbReference type="InterPro" id="IPR000891">
    <property type="entry name" value="PYR_CT"/>
</dbReference>
<dbReference type="AlphaFoldDB" id="A0A0F9MI26"/>
<comment type="caution">
    <text evidence="2">The sequence shown here is derived from an EMBL/GenBank/DDBJ whole genome shotgun (WGS) entry which is preliminary data.</text>
</comment>
<evidence type="ECO:0000313" key="2">
    <source>
        <dbReference type="EMBL" id="KKM68777.1"/>
    </source>
</evidence>
<feature type="domain" description="Pyruvate carboxyltransferase" evidence="1">
    <location>
        <begin position="6"/>
        <end position="261"/>
    </location>
</feature>
<proteinExistence type="predicted"/>
<dbReference type="Pfam" id="PF00682">
    <property type="entry name" value="HMGL-like"/>
    <property type="match status" value="1"/>
</dbReference>
<reference evidence="2" key="1">
    <citation type="journal article" date="2015" name="Nature">
        <title>Complex archaea that bridge the gap between prokaryotes and eukaryotes.</title>
        <authorList>
            <person name="Spang A."/>
            <person name="Saw J.H."/>
            <person name="Jorgensen S.L."/>
            <person name="Zaremba-Niedzwiedzka K."/>
            <person name="Martijn J."/>
            <person name="Lind A.E."/>
            <person name="van Eijk R."/>
            <person name="Schleper C."/>
            <person name="Guy L."/>
            <person name="Ettema T.J."/>
        </authorList>
    </citation>
    <scope>NUCLEOTIDE SEQUENCE</scope>
</reference>
<dbReference type="Gene3D" id="3.20.20.70">
    <property type="entry name" value="Aldolase class I"/>
    <property type="match status" value="1"/>
</dbReference>
<dbReference type="InterPro" id="IPR013785">
    <property type="entry name" value="Aldolase_TIM"/>
</dbReference>
<evidence type="ECO:0000259" key="1">
    <source>
        <dbReference type="PROSITE" id="PS50991"/>
    </source>
</evidence>
<dbReference type="SUPFAM" id="SSF51569">
    <property type="entry name" value="Aldolase"/>
    <property type="match status" value="1"/>
</dbReference>
<organism evidence="2">
    <name type="scientific">marine sediment metagenome</name>
    <dbReference type="NCBI Taxonomy" id="412755"/>
    <lineage>
        <taxon>unclassified sequences</taxon>
        <taxon>metagenomes</taxon>
        <taxon>ecological metagenomes</taxon>
    </lineage>
</organism>
<protein>
    <recommendedName>
        <fullName evidence="1">Pyruvate carboxyltransferase domain-containing protein</fullName>
    </recommendedName>
</protein>
<dbReference type="PANTHER" id="PTHR10277:SF9">
    <property type="entry name" value="2-ISOPROPYLMALATE SYNTHASE 1, CHLOROPLASTIC-RELATED"/>
    <property type="match status" value="1"/>
</dbReference>
<dbReference type="CDD" id="cd07944">
    <property type="entry name" value="DRE_TIM_HOA_like"/>
    <property type="match status" value="1"/>
</dbReference>
<name>A0A0F9MI26_9ZZZZ</name>
<dbReference type="GO" id="GO:0009098">
    <property type="term" value="P:L-leucine biosynthetic process"/>
    <property type="evidence" value="ECO:0007669"/>
    <property type="project" value="TreeGrafter"/>
</dbReference>